<organism evidence="7 8">
    <name type="scientific">Absidia repens</name>
    <dbReference type="NCBI Taxonomy" id="90262"/>
    <lineage>
        <taxon>Eukaryota</taxon>
        <taxon>Fungi</taxon>
        <taxon>Fungi incertae sedis</taxon>
        <taxon>Mucoromycota</taxon>
        <taxon>Mucoromycotina</taxon>
        <taxon>Mucoromycetes</taxon>
        <taxon>Mucorales</taxon>
        <taxon>Cunninghamellaceae</taxon>
        <taxon>Absidia</taxon>
    </lineage>
</organism>
<reference evidence="7 8" key="1">
    <citation type="submission" date="2016-07" db="EMBL/GenBank/DDBJ databases">
        <title>Pervasive Adenine N6-methylation of Active Genes in Fungi.</title>
        <authorList>
            <consortium name="DOE Joint Genome Institute"/>
            <person name="Mondo S.J."/>
            <person name="Dannebaum R.O."/>
            <person name="Kuo R.C."/>
            <person name="Labutti K."/>
            <person name="Haridas S."/>
            <person name="Kuo A."/>
            <person name="Salamov A."/>
            <person name="Ahrendt S.R."/>
            <person name="Lipzen A."/>
            <person name="Sullivan W."/>
            <person name="Andreopoulos W.B."/>
            <person name="Clum A."/>
            <person name="Lindquist E."/>
            <person name="Daum C."/>
            <person name="Ramamoorthy G.K."/>
            <person name="Gryganskyi A."/>
            <person name="Culley D."/>
            <person name="Magnuson J.K."/>
            <person name="James T.Y."/>
            <person name="O'Malley M.A."/>
            <person name="Stajich J.E."/>
            <person name="Spatafora J.W."/>
            <person name="Visel A."/>
            <person name="Grigoriev I.V."/>
        </authorList>
    </citation>
    <scope>NUCLEOTIDE SEQUENCE [LARGE SCALE GENOMIC DNA]</scope>
    <source>
        <strain evidence="7 8">NRRL 1336</strain>
    </source>
</reference>
<sequence>MMSSLYSSKKLFIILSILCLSLEYYWPYTLYSLVYIIRLGILSLWGLLVLNLFVLYIYVKYFISPTRVGQDSRNKLDLEDFRPFRFTQKHLWSRLEQQREHENDLTSLPKLCDDNNAAISAAFDELLSYVLRDFIQSWFDNLSPQEHSFPKSVDDIIRSAALELKRRLTQVDSLSVLLHRLIPRITAHISEFRASEVALRGRFLERTVTESDELDLLLASHYAGGKLHPALTTAAVTTTKPTEVAYLRQLVDRLLPKLLNSEQVACAPVRVIIREIATCALLQPTMSMLADPDFWNQTIDTQLGMALREQKMVRQLREVLDRHSSDIDILNELMASDPANLMNSTATPSSSFSSSKQEQDFGGSSTSDNNDNNNNNSNNKQQRRMDPISQFSSAFLGMDMDDDVAWDDQDFDPEKPKKRQNFGSSRMGRRTFQEFLKMIEEEKNLLDLKRARNDVVTQLRKKKALILDRDPEEVVDGEKVEDLIVYVNRLGVAKKRVDKRIATLSGEHVDFKTSASQFFGVRKQRPKQLPQTSGFTLHDILTNTAGLSYFMEFMDRRGDMVKLQFWLIVEGFRSSDNDGAKRDDRTFLQDVKMVYEMYFASTSPHRLAITDHLDKDLLQSIQHAQQEVMGGADNAAQWGQAMQEMQDQLYRIQQHVLWQLEKEHFPYFKRSDLYFKFLASSPTPDVPPPGRRSLDDTSLYRRSSSVGQKQQHHHRPSSHGSNFPQHPSSDNSSSTSTHQLSPPQSTVSLGIERSLSARMTTKRTASWIRRDSGQKADSDTEISTREKKRPSISVSTVGDGSGLLHQGSENDASLTTSPSLTTSLNQGTHTRTYSDTVSAGGGTSSKFLSFGRVLGSANDWWRATDFGGVSSQQHKAPSIKRSSLQGSVKSTDTEYPDSDEELSRSVTTLYDDQQTTPPYSSSHPLPPPPQSLIRRNTVDAVEAELQSIIDGKENSNEYEKEERTLTTTPSSSSTSSSSLSRPNSSSAQGSLHRSPTILLGGTGSDIKSATADPVAFAKPVPSWTSLGDTQALSQVMHHHLLDSGTQNDNQHTTNDLSLQKSKLISGNDTKNEEEKRDHSIKNVHLAPPGDLMLADKVNNLSDKMEKLTQQEAIVDALIKKAEAKGKVEELRILIKSKNMFRRELEQMQYQKSQYEFQESENVLTPDRTKVSITSSTIGSDQHGDFALYVIEIQQVGFDGNYASGWIVARRYSEFFGLHQKLKSSYASVKMIDFPSKWPLLKLQKSFVEARRINLERYLKRLLEQPEICHSEALRVFLSQQNIYVPGPQRPSSSPDAGGLSPFGFFPFIPSSFQGMDLSSPSIHPPLPSSSSSSSVTSNSSPTARHLHRSLVLGDESPLGDQRTASDKKTKGFMRHIYNTVAAGIDDLFVTPSMLDLITQRLGEQVIGFSNDGDDNDDDDDQRTPPQNDRKSRRGATDDVGDMVDETMHTAAAAAAAAASMGSDLKHVDVEGMTRFTEPLCDLFIEMFELKEKNNWLRRQAVMIILQQILGGTIERKLRDTVKYLETESMVIFYFRKIMDSLWPGGAKLTFKPARKPDEKLQTKEEANRKLSTWLPDLLGNMVGRQNARKGARRLFSVLQNQRLNQHLVYVLLDEIVMALFPDIDDPTPLHKV</sequence>
<dbReference type="Proteomes" id="UP000193560">
    <property type="component" value="Unassembled WGS sequence"/>
</dbReference>
<feature type="region of interest" description="Disordered" evidence="2">
    <location>
        <begin position="1407"/>
        <end position="1439"/>
    </location>
</feature>
<dbReference type="InterPro" id="IPR044926">
    <property type="entry name" value="RGS_subdomain_2"/>
</dbReference>
<feature type="compositionally biased region" description="Polar residues" evidence="2">
    <location>
        <begin position="1043"/>
        <end position="1068"/>
    </location>
</feature>
<feature type="compositionally biased region" description="Low complexity" evidence="2">
    <location>
        <begin position="813"/>
        <end position="824"/>
    </location>
</feature>
<feature type="region of interest" description="Disordered" evidence="2">
    <location>
        <begin position="868"/>
        <end position="932"/>
    </location>
</feature>
<dbReference type="PANTHER" id="PTHR22775:SF3">
    <property type="entry name" value="SORTING NEXIN-13"/>
    <property type="match status" value="1"/>
</dbReference>
<feature type="compositionally biased region" description="Low complexity" evidence="2">
    <location>
        <begin position="367"/>
        <end position="379"/>
    </location>
</feature>
<feature type="compositionally biased region" description="Basic and acidic residues" evidence="2">
    <location>
        <begin position="950"/>
        <end position="964"/>
    </location>
</feature>
<dbReference type="STRING" id="90262.A0A1X2IT20"/>
<feature type="region of interest" description="Disordered" evidence="2">
    <location>
        <begin position="1042"/>
        <end position="1078"/>
    </location>
</feature>
<evidence type="ECO:0000313" key="8">
    <source>
        <dbReference type="Proteomes" id="UP000193560"/>
    </source>
</evidence>
<dbReference type="Pfam" id="PF00615">
    <property type="entry name" value="RGS"/>
    <property type="match status" value="1"/>
</dbReference>
<dbReference type="EMBL" id="MCGE01000005">
    <property type="protein sequence ID" value="ORZ21687.1"/>
    <property type="molecule type" value="Genomic_DNA"/>
</dbReference>
<accession>A0A1X2IT20</accession>
<dbReference type="Gene3D" id="1.10.167.10">
    <property type="entry name" value="Regulator of G-protein Signalling 4, domain 2"/>
    <property type="match status" value="1"/>
</dbReference>
<comment type="caution">
    <text evidence="7">The sequence shown here is derived from an EMBL/GenBank/DDBJ whole genome shotgun (WGS) entry which is preliminary data.</text>
</comment>
<feature type="region of interest" description="Disordered" evidence="2">
    <location>
        <begin position="1318"/>
        <end position="1366"/>
    </location>
</feature>
<dbReference type="SMART" id="SM00315">
    <property type="entry name" value="RGS"/>
    <property type="match status" value="1"/>
</dbReference>
<dbReference type="Gene3D" id="3.30.1520.10">
    <property type="entry name" value="Phox-like domain"/>
    <property type="match status" value="1"/>
</dbReference>
<dbReference type="OrthoDB" id="120967at2759"/>
<dbReference type="InterPro" id="IPR036305">
    <property type="entry name" value="RGS_sf"/>
</dbReference>
<protein>
    <submittedName>
        <fullName evidence="7">PXA domain-domain-containing protein</fullName>
    </submittedName>
</protein>
<comment type="similarity">
    <text evidence="1">Belongs to the sorting nexin family.</text>
</comment>
<dbReference type="Pfam" id="PF00787">
    <property type="entry name" value="PX"/>
    <property type="match status" value="1"/>
</dbReference>
<evidence type="ECO:0000313" key="7">
    <source>
        <dbReference type="EMBL" id="ORZ21687.1"/>
    </source>
</evidence>
<dbReference type="PANTHER" id="PTHR22775">
    <property type="entry name" value="SORTING NEXIN"/>
    <property type="match status" value="1"/>
</dbReference>
<dbReference type="InterPro" id="IPR013937">
    <property type="entry name" value="Sorting_nexin_C"/>
</dbReference>
<feature type="compositionally biased region" description="Basic and acidic residues" evidence="2">
    <location>
        <begin position="768"/>
        <end position="785"/>
    </location>
</feature>
<dbReference type="InterPro" id="IPR036531">
    <property type="entry name" value="Rbsn_Rab-bd_sf"/>
</dbReference>
<feature type="transmembrane region" description="Helical" evidence="3">
    <location>
        <begin position="12"/>
        <end position="29"/>
    </location>
</feature>
<dbReference type="SUPFAM" id="SSF64268">
    <property type="entry name" value="PX domain"/>
    <property type="match status" value="1"/>
</dbReference>
<feature type="compositionally biased region" description="Basic and acidic residues" evidence="2">
    <location>
        <begin position="1069"/>
        <end position="1078"/>
    </location>
</feature>
<dbReference type="Pfam" id="PF08628">
    <property type="entry name" value="Nexin_C"/>
    <property type="match status" value="1"/>
</dbReference>
<feature type="region of interest" description="Disordered" evidence="2">
    <location>
        <begin position="405"/>
        <end position="425"/>
    </location>
</feature>
<dbReference type="SUPFAM" id="SSF140125">
    <property type="entry name" value="Rabenosyn-5 Rab-binding domain-like"/>
    <property type="match status" value="1"/>
</dbReference>
<dbReference type="InterPro" id="IPR001683">
    <property type="entry name" value="PX_dom"/>
</dbReference>
<evidence type="ECO:0000256" key="1">
    <source>
        <dbReference type="ARBA" id="ARBA00010883"/>
    </source>
</evidence>
<evidence type="ECO:0000256" key="2">
    <source>
        <dbReference type="SAM" id="MobiDB-lite"/>
    </source>
</evidence>
<dbReference type="InterPro" id="IPR003114">
    <property type="entry name" value="Phox_assoc"/>
</dbReference>
<feature type="compositionally biased region" description="Polar residues" evidence="2">
    <location>
        <begin position="904"/>
        <end position="916"/>
    </location>
</feature>
<feature type="domain" description="PXA" evidence="6">
    <location>
        <begin position="116"/>
        <end position="307"/>
    </location>
</feature>
<dbReference type="PROSITE" id="PS50195">
    <property type="entry name" value="PX"/>
    <property type="match status" value="1"/>
</dbReference>
<gene>
    <name evidence="7" type="ORF">BCR42DRAFT_408110</name>
</gene>
<feature type="compositionally biased region" description="Low complexity" evidence="2">
    <location>
        <begin position="965"/>
        <end position="986"/>
    </location>
</feature>
<evidence type="ECO:0000256" key="3">
    <source>
        <dbReference type="SAM" id="Phobius"/>
    </source>
</evidence>
<feature type="compositionally biased region" description="Low complexity" evidence="2">
    <location>
        <begin position="1328"/>
        <end position="1341"/>
    </location>
</feature>
<feature type="region of interest" description="Disordered" evidence="2">
    <location>
        <begin position="680"/>
        <end position="841"/>
    </location>
</feature>
<dbReference type="GO" id="GO:0035091">
    <property type="term" value="F:phosphatidylinositol binding"/>
    <property type="evidence" value="ECO:0007669"/>
    <property type="project" value="InterPro"/>
</dbReference>
<evidence type="ECO:0000259" key="5">
    <source>
        <dbReference type="PROSITE" id="PS50195"/>
    </source>
</evidence>
<keyword evidence="3" id="KW-1133">Transmembrane helix</keyword>
<keyword evidence="3" id="KW-0472">Membrane</keyword>
<feature type="transmembrane region" description="Helical" evidence="3">
    <location>
        <begin position="35"/>
        <end position="59"/>
    </location>
</feature>
<keyword evidence="8" id="KW-1185">Reference proteome</keyword>
<evidence type="ECO:0000259" key="6">
    <source>
        <dbReference type="PROSITE" id="PS51207"/>
    </source>
</evidence>
<feature type="region of interest" description="Disordered" evidence="2">
    <location>
        <begin position="947"/>
        <end position="1004"/>
    </location>
</feature>
<dbReference type="Pfam" id="PF02194">
    <property type="entry name" value="PXA"/>
    <property type="match status" value="1"/>
</dbReference>
<feature type="compositionally biased region" description="Acidic residues" evidence="2">
    <location>
        <begin position="1411"/>
        <end position="1420"/>
    </location>
</feature>
<dbReference type="PROSITE" id="PS51207">
    <property type="entry name" value="PXA"/>
    <property type="match status" value="1"/>
</dbReference>
<name>A0A1X2IT20_9FUNG</name>
<feature type="domain" description="PX" evidence="5">
    <location>
        <begin position="1166"/>
        <end position="1284"/>
    </location>
</feature>
<dbReference type="SMART" id="SM00313">
    <property type="entry name" value="PXA"/>
    <property type="match status" value="1"/>
</dbReference>
<keyword evidence="3" id="KW-0812">Transmembrane</keyword>
<feature type="compositionally biased region" description="Polar residues" evidence="2">
    <location>
        <begin position="700"/>
        <end position="709"/>
    </location>
</feature>
<feature type="domain" description="RGS" evidence="4">
    <location>
        <begin position="536"/>
        <end position="678"/>
    </location>
</feature>
<feature type="compositionally biased region" description="Polar residues" evidence="2">
    <location>
        <begin position="825"/>
        <end position="837"/>
    </location>
</feature>
<dbReference type="PROSITE" id="PS50132">
    <property type="entry name" value="RGS"/>
    <property type="match status" value="1"/>
</dbReference>
<dbReference type="SMART" id="SM00312">
    <property type="entry name" value="PX"/>
    <property type="match status" value="1"/>
</dbReference>
<feature type="compositionally biased region" description="Polar residues" evidence="2">
    <location>
        <begin position="869"/>
        <end position="890"/>
    </location>
</feature>
<evidence type="ECO:0000259" key="4">
    <source>
        <dbReference type="PROSITE" id="PS50132"/>
    </source>
</evidence>
<dbReference type="InterPro" id="IPR016137">
    <property type="entry name" value="RGS"/>
</dbReference>
<feature type="compositionally biased region" description="Low complexity" evidence="2">
    <location>
        <begin position="724"/>
        <end position="746"/>
    </location>
</feature>
<dbReference type="InterPro" id="IPR036871">
    <property type="entry name" value="PX_dom_sf"/>
</dbReference>
<proteinExistence type="inferred from homology"/>
<feature type="region of interest" description="Disordered" evidence="2">
    <location>
        <begin position="339"/>
        <end position="385"/>
    </location>
</feature>
<dbReference type="SUPFAM" id="SSF48097">
    <property type="entry name" value="Regulator of G-protein signaling, RGS"/>
    <property type="match status" value="1"/>
</dbReference>